<protein>
    <submittedName>
        <fullName evidence="2">Uncharacterized protein</fullName>
    </submittedName>
</protein>
<evidence type="ECO:0000313" key="2">
    <source>
        <dbReference type="EnsemblMetazoa" id="LLOJ000625-PA"/>
    </source>
</evidence>
<dbReference type="EMBL" id="AJWK01002444">
    <property type="status" value="NOT_ANNOTATED_CDS"/>
    <property type="molecule type" value="Genomic_DNA"/>
</dbReference>
<accession>A0A1B0C9K3</accession>
<name>A0A1B0C9K3_LUTLO</name>
<keyword evidence="1" id="KW-1133">Transmembrane helix</keyword>
<sequence length="47" mass="5563">MSQSYVKLNIIFVLTCYNTFFYIIHSVRYIFVVCPEGNLSNILNKKK</sequence>
<dbReference type="Proteomes" id="UP000092461">
    <property type="component" value="Unassembled WGS sequence"/>
</dbReference>
<organism evidence="2 3">
    <name type="scientific">Lutzomyia longipalpis</name>
    <name type="common">Sand fly</name>
    <dbReference type="NCBI Taxonomy" id="7200"/>
    <lineage>
        <taxon>Eukaryota</taxon>
        <taxon>Metazoa</taxon>
        <taxon>Ecdysozoa</taxon>
        <taxon>Arthropoda</taxon>
        <taxon>Hexapoda</taxon>
        <taxon>Insecta</taxon>
        <taxon>Pterygota</taxon>
        <taxon>Neoptera</taxon>
        <taxon>Endopterygota</taxon>
        <taxon>Diptera</taxon>
        <taxon>Nematocera</taxon>
        <taxon>Psychodoidea</taxon>
        <taxon>Psychodidae</taxon>
        <taxon>Lutzomyia</taxon>
        <taxon>Lutzomyia</taxon>
    </lineage>
</organism>
<dbReference type="EnsemblMetazoa" id="LLOJ000625-RA">
    <property type="protein sequence ID" value="LLOJ000625-PA"/>
    <property type="gene ID" value="LLOJ000625"/>
</dbReference>
<keyword evidence="3" id="KW-1185">Reference proteome</keyword>
<proteinExistence type="predicted"/>
<evidence type="ECO:0000313" key="3">
    <source>
        <dbReference type="Proteomes" id="UP000092461"/>
    </source>
</evidence>
<dbReference type="AlphaFoldDB" id="A0A1B0C9K3"/>
<feature type="transmembrane region" description="Helical" evidence="1">
    <location>
        <begin position="6"/>
        <end position="24"/>
    </location>
</feature>
<dbReference type="VEuPathDB" id="VectorBase:LLOJ000625"/>
<reference evidence="2" key="1">
    <citation type="submission" date="2020-05" db="UniProtKB">
        <authorList>
            <consortium name="EnsemblMetazoa"/>
        </authorList>
    </citation>
    <scope>IDENTIFICATION</scope>
    <source>
        <strain evidence="2">Jacobina</strain>
    </source>
</reference>
<keyword evidence="1" id="KW-0472">Membrane</keyword>
<evidence type="ECO:0000256" key="1">
    <source>
        <dbReference type="SAM" id="Phobius"/>
    </source>
</evidence>
<keyword evidence="1" id="KW-0812">Transmembrane</keyword>